<dbReference type="AlphaFoldDB" id="A0A0L6JK07"/>
<accession>A0A0L6JK07</accession>
<evidence type="ECO:0000313" key="1">
    <source>
        <dbReference type="EMBL" id="KNY26109.1"/>
    </source>
</evidence>
<comment type="caution">
    <text evidence="1">The sequence shown here is derived from an EMBL/GenBank/DDBJ whole genome shotgun (WGS) entry which is preliminary data.</text>
</comment>
<proteinExistence type="predicted"/>
<evidence type="ECO:0000313" key="2">
    <source>
        <dbReference type="Proteomes" id="UP000036923"/>
    </source>
</evidence>
<protein>
    <submittedName>
        <fullName evidence="1">Uncharacterized protein</fullName>
    </submittedName>
</protein>
<dbReference type="Proteomes" id="UP000036923">
    <property type="component" value="Unassembled WGS sequence"/>
</dbReference>
<sequence length="48" mass="5474">MRKQQTQNTIKYVCTNCGAKEEIPVDVIGYFDEINCTCIFVFKSLPNA</sequence>
<name>A0A0L6JK07_9FIRM</name>
<organism evidence="1 2">
    <name type="scientific">Pseudobacteroides cellulosolvens ATCC 35603 = DSM 2933</name>
    <dbReference type="NCBI Taxonomy" id="398512"/>
    <lineage>
        <taxon>Bacteria</taxon>
        <taxon>Bacillati</taxon>
        <taxon>Bacillota</taxon>
        <taxon>Clostridia</taxon>
        <taxon>Eubacteriales</taxon>
        <taxon>Oscillospiraceae</taxon>
        <taxon>Pseudobacteroides</taxon>
    </lineage>
</organism>
<keyword evidence="2" id="KW-1185">Reference proteome</keyword>
<reference evidence="2" key="1">
    <citation type="submission" date="2015-07" db="EMBL/GenBank/DDBJ databases">
        <title>Near-Complete Genome Sequence of the Cellulolytic Bacterium Bacteroides (Pseudobacteroides) cellulosolvens ATCC 35603.</title>
        <authorList>
            <person name="Dassa B."/>
            <person name="Utturkar S.M."/>
            <person name="Klingeman D.M."/>
            <person name="Hurt R.A."/>
            <person name="Keller M."/>
            <person name="Xu J."/>
            <person name="Reddy Y.H.K."/>
            <person name="Borovok I."/>
            <person name="Grinberg I.R."/>
            <person name="Lamed R."/>
            <person name="Zhivin O."/>
            <person name="Bayer E.A."/>
            <person name="Brown S.D."/>
        </authorList>
    </citation>
    <scope>NUCLEOTIDE SEQUENCE [LARGE SCALE GENOMIC DNA]</scope>
    <source>
        <strain evidence="2">DSM 2933</strain>
    </source>
</reference>
<gene>
    <name evidence="1" type="ORF">Bccel_1371</name>
</gene>
<dbReference type="EMBL" id="LGTC01000001">
    <property type="protein sequence ID" value="KNY26109.1"/>
    <property type="molecule type" value="Genomic_DNA"/>
</dbReference>